<keyword evidence="2" id="KW-1185">Reference proteome</keyword>
<dbReference type="AlphaFoldDB" id="A0A4C1U239"/>
<reference evidence="1 2" key="1">
    <citation type="journal article" date="2019" name="Commun. Biol.">
        <title>The bagworm genome reveals a unique fibroin gene that provides high tensile strength.</title>
        <authorList>
            <person name="Kono N."/>
            <person name="Nakamura H."/>
            <person name="Ohtoshi R."/>
            <person name="Tomita M."/>
            <person name="Numata K."/>
            <person name="Arakawa K."/>
        </authorList>
    </citation>
    <scope>NUCLEOTIDE SEQUENCE [LARGE SCALE GENOMIC DNA]</scope>
</reference>
<proteinExistence type="predicted"/>
<evidence type="ECO:0000313" key="1">
    <source>
        <dbReference type="EMBL" id="GBP20349.1"/>
    </source>
</evidence>
<protein>
    <submittedName>
        <fullName evidence="1">Uncharacterized protein</fullName>
    </submittedName>
</protein>
<dbReference type="Proteomes" id="UP000299102">
    <property type="component" value="Unassembled WGS sequence"/>
</dbReference>
<organism evidence="1 2">
    <name type="scientific">Eumeta variegata</name>
    <name type="common">Bagworm moth</name>
    <name type="synonym">Eumeta japonica</name>
    <dbReference type="NCBI Taxonomy" id="151549"/>
    <lineage>
        <taxon>Eukaryota</taxon>
        <taxon>Metazoa</taxon>
        <taxon>Ecdysozoa</taxon>
        <taxon>Arthropoda</taxon>
        <taxon>Hexapoda</taxon>
        <taxon>Insecta</taxon>
        <taxon>Pterygota</taxon>
        <taxon>Neoptera</taxon>
        <taxon>Endopterygota</taxon>
        <taxon>Lepidoptera</taxon>
        <taxon>Glossata</taxon>
        <taxon>Ditrysia</taxon>
        <taxon>Tineoidea</taxon>
        <taxon>Psychidae</taxon>
        <taxon>Oiketicinae</taxon>
        <taxon>Eumeta</taxon>
    </lineage>
</organism>
<dbReference type="EMBL" id="BGZK01000117">
    <property type="protein sequence ID" value="GBP20349.1"/>
    <property type="molecule type" value="Genomic_DNA"/>
</dbReference>
<name>A0A4C1U239_EUMVA</name>
<accession>A0A4C1U239</accession>
<gene>
    <name evidence="1" type="ORF">EVAR_10614_1</name>
</gene>
<comment type="caution">
    <text evidence="1">The sequence shown here is derived from an EMBL/GenBank/DDBJ whole genome shotgun (WGS) entry which is preliminary data.</text>
</comment>
<evidence type="ECO:0000313" key="2">
    <source>
        <dbReference type="Proteomes" id="UP000299102"/>
    </source>
</evidence>
<sequence>MTSGKPMVVYQSLFVVQYFSKPTVAMCSVLLNKKEEIIRLEALFWRATFGWFELISIDPQCPTAALFWYSSWNPPKQLDSFFSPPQAWMSDIWMRRRRLGSAQRSIPEAALARNIFAKTHLSALPTAELSSEMRV</sequence>